<accession>A0A3S0SLN4</accession>
<sequence length="277" mass="30588">MERLKSDPQFAARAFEIHFGMIARKQINREGVLGYAIEDLKTSPPTEIEAAAGPEELNQPFMDRFEGYAGEASTEELRQRWGRVLAEEVRSPGTFSNKVLRVVDEIEAITAKLFEDACDHRIGNTLPKCLTGEIPYDTVIALTTAGLLVEPGLGQNRSFQEGKDDAGKDIWLISFDDYALVFPKDVELPDRGLIHMTASGTAVYRNHTGKPATSVYILTNEGVAISSILPDKSHEAFLRYSGLVHKEMPEVDLRIGRRNGSGGYDVQILEGAPPEQP</sequence>
<keyword evidence="2" id="KW-1185">Reference proteome</keyword>
<dbReference type="Pfam" id="PF10987">
    <property type="entry name" value="DUF2806"/>
    <property type="match status" value="1"/>
</dbReference>
<evidence type="ECO:0000313" key="2">
    <source>
        <dbReference type="Proteomes" id="UP000278823"/>
    </source>
</evidence>
<protein>
    <submittedName>
        <fullName evidence="1">DUF2806 domain-containing protein</fullName>
    </submittedName>
</protein>
<dbReference type="InterPro" id="IPR021254">
    <property type="entry name" value="DUF2806"/>
</dbReference>
<dbReference type="EMBL" id="RJTH01000025">
    <property type="protein sequence ID" value="RUM18423.1"/>
    <property type="molecule type" value="Genomic_DNA"/>
</dbReference>
<proteinExistence type="predicted"/>
<name>A0A3S0SLN4_9HYPH</name>
<comment type="caution">
    <text evidence="1">The sequence shown here is derived from an EMBL/GenBank/DDBJ whole genome shotgun (WGS) entry which is preliminary data.</text>
</comment>
<organism evidence="1 2">
    <name type="scientific">Rhizobium vallis</name>
    <dbReference type="NCBI Taxonomy" id="634290"/>
    <lineage>
        <taxon>Bacteria</taxon>
        <taxon>Pseudomonadati</taxon>
        <taxon>Pseudomonadota</taxon>
        <taxon>Alphaproteobacteria</taxon>
        <taxon>Hyphomicrobiales</taxon>
        <taxon>Rhizobiaceae</taxon>
        <taxon>Rhizobium/Agrobacterium group</taxon>
        <taxon>Rhizobium</taxon>
    </lineage>
</organism>
<reference evidence="2" key="1">
    <citation type="submission" date="2018-11" db="EMBL/GenBank/DDBJ databases">
        <title>Rhizobium chutanense sp. nov., isolated from root nodules of Phaseolus vulgaris in China.</title>
        <authorList>
            <person name="Huo Y."/>
        </authorList>
    </citation>
    <scope>NUCLEOTIDE SEQUENCE [LARGE SCALE GENOMIC DNA]</scope>
    <source>
        <strain evidence="2">CCBAU 65647</strain>
    </source>
</reference>
<dbReference type="AlphaFoldDB" id="A0A3S0SLN4"/>
<evidence type="ECO:0000313" key="1">
    <source>
        <dbReference type="EMBL" id="RUM18423.1"/>
    </source>
</evidence>
<gene>
    <name evidence="1" type="ORF">EFQ99_33060</name>
</gene>
<dbReference type="Proteomes" id="UP000278823">
    <property type="component" value="Unassembled WGS sequence"/>
</dbReference>